<dbReference type="InterPro" id="IPR033704">
    <property type="entry name" value="dUTPase_trimeric"/>
</dbReference>
<dbReference type="EMBL" id="JEOB01000001">
    <property type="protein sequence ID" value="EXM40645.1"/>
    <property type="molecule type" value="Genomic_DNA"/>
</dbReference>
<dbReference type="Pfam" id="PF00692">
    <property type="entry name" value="dUTPase"/>
    <property type="match status" value="1"/>
</dbReference>
<dbReference type="Proteomes" id="UP000021369">
    <property type="component" value="Unassembled WGS sequence"/>
</dbReference>
<evidence type="ECO:0000259" key="6">
    <source>
        <dbReference type="Pfam" id="PF00692"/>
    </source>
</evidence>
<dbReference type="CDD" id="cd07557">
    <property type="entry name" value="trimeric_dUTPase"/>
    <property type="match status" value="1"/>
</dbReference>
<dbReference type="Gene3D" id="2.70.40.10">
    <property type="match status" value="1"/>
</dbReference>
<protein>
    <recommendedName>
        <fullName evidence="2">dUTP diphosphatase</fullName>
        <ecNumber evidence="2">3.6.1.23</ecNumber>
    </recommendedName>
</protein>
<evidence type="ECO:0000256" key="4">
    <source>
        <dbReference type="ARBA" id="ARBA00023080"/>
    </source>
</evidence>
<comment type="similarity">
    <text evidence="1">Belongs to the dUTPase family.</text>
</comment>
<evidence type="ECO:0000313" key="7">
    <source>
        <dbReference type="EMBL" id="EXM40645.1"/>
    </source>
</evidence>
<dbReference type="OrthoDB" id="9809956at2"/>
<keyword evidence="4" id="KW-0546">Nucleotide metabolism</keyword>
<evidence type="ECO:0000256" key="5">
    <source>
        <dbReference type="ARBA" id="ARBA00047686"/>
    </source>
</evidence>
<keyword evidence="8" id="KW-1185">Reference proteome</keyword>
<feature type="domain" description="dUTPase-like" evidence="6">
    <location>
        <begin position="11"/>
        <end position="145"/>
    </location>
</feature>
<dbReference type="GO" id="GO:0004170">
    <property type="term" value="F:dUTP diphosphatase activity"/>
    <property type="evidence" value="ECO:0007669"/>
    <property type="project" value="UniProtKB-EC"/>
</dbReference>
<comment type="catalytic activity">
    <reaction evidence="5">
        <text>dUTP + H2O = dUMP + diphosphate + H(+)</text>
        <dbReference type="Rhea" id="RHEA:10248"/>
        <dbReference type="ChEBI" id="CHEBI:15377"/>
        <dbReference type="ChEBI" id="CHEBI:15378"/>
        <dbReference type="ChEBI" id="CHEBI:33019"/>
        <dbReference type="ChEBI" id="CHEBI:61555"/>
        <dbReference type="ChEBI" id="CHEBI:246422"/>
        <dbReference type="EC" id="3.6.1.23"/>
    </reaction>
</comment>
<dbReference type="InterPro" id="IPR008181">
    <property type="entry name" value="dUTPase"/>
</dbReference>
<dbReference type="InterPro" id="IPR029054">
    <property type="entry name" value="dUTPase-like"/>
</dbReference>
<keyword evidence="3 7" id="KW-0378">Hydrolase</keyword>
<dbReference type="GO" id="GO:0046081">
    <property type="term" value="P:dUTP catabolic process"/>
    <property type="evidence" value="ECO:0007669"/>
    <property type="project" value="InterPro"/>
</dbReference>
<accession>A0A011WUF2</accession>
<evidence type="ECO:0000256" key="1">
    <source>
        <dbReference type="ARBA" id="ARBA00006581"/>
    </source>
</evidence>
<evidence type="ECO:0000256" key="2">
    <source>
        <dbReference type="ARBA" id="ARBA00012379"/>
    </source>
</evidence>
<dbReference type="NCBIfam" id="TIGR00576">
    <property type="entry name" value="dut"/>
    <property type="match status" value="1"/>
</dbReference>
<sequence>MRLLFKKLRENAVIPKYQTEYSAGLDLCACVDGEISIPEGETVKVPTGLAAELEGEKNAVLLIYARSSLATKLGLAPANCVGVVDWDYRGELIVALHNASAEDRVIQNGDRIAQLVVTPIYRPEVCESDELSDTARGAGGFGSTGLRNS</sequence>
<evidence type="ECO:0000313" key="8">
    <source>
        <dbReference type="Proteomes" id="UP000021369"/>
    </source>
</evidence>
<dbReference type="NCBIfam" id="NF001862">
    <property type="entry name" value="PRK00601.1"/>
    <property type="match status" value="1"/>
</dbReference>
<dbReference type="GO" id="GO:0000287">
    <property type="term" value="F:magnesium ion binding"/>
    <property type="evidence" value="ECO:0007669"/>
    <property type="project" value="InterPro"/>
</dbReference>
<dbReference type="PANTHER" id="PTHR11241">
    <property type="entry name" value="DEOXYURIDINE 5'-TRIPHOSPHATE NUCLEOTIDOHYDROLASE"/>
    <property type="match status" value="1"/>
</dbReference>
<evidence type="ECO:0000256" key="3">
    <source>
        <dbReference type="ARBA" id="ARBA00022801"/>
    </source>
</evidence>
<dbReference type="InterPro" id="IPR036157">
    <property type="entry name" value="dUTPase-like_sf"/>
</dbReference>
<dbReference type="PATRIC" id="fig|1341156.4.peg.175"/>
<organism evidence="7 8">
    <name type="scientific">Ruminococcus albus SY3</name>
    <dbReference type="NCBI Taxonomy" id="1341156"/>
    <lineage>
        <taxon>Bacteria</taxon>
        <taxon>Bacillati</taxon>
        <taxon>Bacillota</taxon>
        <taxon>Clostridia</taxon>
        <taxon>Eubacteriales</taxon>
        <taxon>Oscillospiraceae</taxon>
        <taxon>Ruminococcus</taxon>
    </lineage>
</organism>
<dbReference type="EC" id="3.6.1.23" evidence="2"/>
<name>A0A011WUF2_RUMAL</name>
<dbReference type="GO" id="GO:0006226">
    <property type="term" value="P:dUMP biosynthetic process"/>
    <property type="evidence" value="ECO:0007669"/>
    <property type="project" value="InterPro"/>
</dbReference>
<gene>
    <name evidence="7" type="ORF">RASY3_02255</name>
</gene>
<reference evidence="7 8" key="1">
    <citation type="submission" date="2013-06" db="EMBL/GenBank/DDBJ databases">
        <title>Rumen cellulosomics: divergent fiber-degrading strategies revealed by comparative genome-wide analysis of six Ruminococcal strains.</title>
        <authorList>
            <person name="Dassa B."/>
            <person name="Borovok I."/>
            <person name="Lamed R."/>
            <person name="Flint H."/>
            <person name="Yeoman C.J."/>
            <person name="White B."/>
            <person name="Bayer E.A."/>
        </authorList>
    </citation>
    <scope>NUCLEOTIDE SEQUENCE [LARGE SCALE GENOMIC DNA]</scope>
    <source>
        <strain evidence="7 8">SY3</strain>
    </source>
</reference>
<dbReference type="SUPFAM" id="SSF51283">
    <property type="entry name" value="dUTPase-like"/>
    <property type="match status" value="1"/>
</dbReference>
<proteinExistence type="inferred from homology"/>
<dbReference type="AlphaFoldDB" id="A0A011WUF2"/>
<comment type="caution">
    <text evidence="7">The sequence shown here is derived from an EMBL/GenBank/DDBJ whole genome shotgun (WGS) entry which is preliminary data.</text>
</comment>
<dbReference type="RefSeq" id="WP_037284784.1">
    <property type="nucleotide sequence ID" value="NZ_JEOB01000001.1"/>
</dbReference>
<dbReference type="PANTHER" id="PTHR11241:SF0">
    <property type="entry name" value="DEOXYURIDINE 5'-TRIPHOSPHATE NUCLEOTIDOHYDROLASE"/>
    <property type="match status" value="1"/>
</dbReference>